<dbReference type="InterPro" id="IPR039424">
    <property type="entry name" value="SBP_5"/>
</dbReference>
<feature type="compositionally biased region" description="Low complexity" evidence="4">
    <location>
        <begin position="74"/>
        <end position="89"/>
    </location>
</feature>
<protein>
    <submittedName>
        <fullName evidence="6">Peptide ABC transporter substrate-binding protein</fullName>
    </submittedName>
</protein>
<dbReference type="CDD" id="cd08513">
    <property type="entry name" value="PBP2_thermophilic_Hb8_like"/>
    <property type="match status" value="1"/>
</dbReference>
<gene>
    <name evidence="6" type="ORF">ENP34_10270</name>
</gene>
<feature type="domain" description="Solute-binding protein family 5" evidence="5">
    <location>
        <begin position="135"/>
        <end position="512"/>
    </location>
</feature>
<organism evidence="6">
    <name type="scientific">Thermorudis peleae</name>
    <dbReference type="NCBI Taxonomy" id="1382356"/>
    <lineage>
        <taxon>Bacteria</taxon>
        <taxon>Pseudomonadati</taxon>
        <taxon>Thermomicrobiota</taxon>
        <taxon>Thermomicrobia</taxon>
        <taxon>Thermomicrobia incertae sedis</taxon>
        <taxon>Thermorudis</taxon>
    </lineage>
</organism>
<dbReference type="GO" id="GO:0030288">
    <property type="term" value="C:outer membrane-bounded periplasmic space"/>
    <property type="evidence" value="ECO:0007669"/>
    <property type="project" value="UniProtKB-ARBA"/>
</dbReference>
<dbReference type="PIRSF" id="PIRSF002741">
    <property type="entry name" value="MppA"/>
    <property type="match status" value="1"/>
</dbReference>
<evidence type="ECO:0000256" key="4">
    <source>
        <dbReference type="SAM" id="MobiDB-lite"/>
    </source>
</evidence>
<accession>A0A831TGP9</accession>
<dbReference type="EMBL" id="DSIY01000242">
    <property type="protein sequence ID" value="HEG91806.1"/>
    <property type="molecule type" value="Genomic_DNA"/>
</dbReference>
<dbReference type="SUPFAM" id="SSF53850">
    <property type="entry name" value="Periplasmic binding protein-like II"/>
    <property type="match status" value="1"/>
</dbReference>
<evidence type="ECO:0000313" key="6">
    <source>
        <dbReference type="EMBL" id="HEG91806.1"/>
    </source>
</evidence>
<keyword evidence="2" id="KW-0813">Transport</keyword>
<proteinExistence type="inferred from homology"/>
<dbReference type="InterPro" id="IPR030678">
    <property type="entry name" value="Peptide/Ni-bd"/>
</dbReference>
<keyword evidence="3" id="KW-0732">Signal</keyword>
<feature type="compositionally biased region" description="Low complexity" evidence="4">
    <location>
        <begin position="56"/>
        <end position="67"/>
    </location>
</feature>
<comment type="caution">
    <text evidence="6">The sequence shown here is derived from an EMBL/GenBank/DDBJ whole genome shotgun (WGS) entry which is preliminary data.</text>
</comment>
<dbReference type="PANTHER" id="PTHR30290">
    <property type="entry name" value="PERIPLASMIC BINDING COMPONENT OF ABC TRANSPORTER"/>
    <property type="match status" value="1"/>
</dbReference>
<comment type="similarity">
    <text evidence="1">Belongs to the bacterial solute-binding protein 5 family.</text>
</comment>
<dbReference type="Pfam" id="PF00496">
    <property type="entry name" value="SBP_bac_5"/>
    <property type="match status" value="1"/>
</dbReference>
<evidence type="ECO:0000256" key="1">
    <source>
        <dbReference type="ARBA" id="ARBA00005695"/>
    </source>
</evidence>
<evidence type="ECO:0000259" key="5">
    <source>
        <dbReference type="Pfam" id="PF00496"/>
    </source>
</evidence>
<dbReference type="GO" id="GO:1904680">
    <property type="term" value="F:peptide transmembrane transporter activity"/>
    <property type="evidence" value="ECO:0007669"/>
    <property type="project" value="TreeGrafter"/>
</dbReference>
<dbReference type="InterPro" id="IPR000914">
    <property type="entry name" value="SBP_5_dom"/>
</dbReference>
<dbReference type="Gene3D" id="3.40.190.10">
    <property type="entry name" value="Periplasmic binding protein-like II"/>
    <property type="match status" value="1"/>
</dbReference>
<sequence length="613" mass="66851">MEDRQFRAAQQLIRDVLAGRLTRREVIRRGAAIGLSWTIVSTLLAACCGGEGGGTPQPTAAGSSPTPAGGGVNTPVAASTATPGAAGTPKRGGRAVIALIQEPGQMNDFFNGQSGSFLSVLAVEPLFVADRNGEYQPVLAAEVPTLENGGISEDFLTITYKLRDGITWSDGQPFTAEDIVFTVEVYQNPESTPQVGAAWEKIESARAIDPLTVEVKMSEINPGYLDLFQQVLPKHKFESTAITQEHPLARLPLGTGPFVFVDWKTGDQITLERNPNYRDPEKPYLDGITIKVTPEKEAAIASFVNGEFDYVYFIVTGDLPTLVTAEQEGKPVHVELLEGGASVEWLWFNLSDNGDPTKPHPVLGDPAIREAIDYAIDRQAIIDQVLGGFGSLTGALIYAGWAAVDRPPTPYDPEKARQILDAAGWVPGGDGIRVKNGVRASLRYQTIAGDQTRELYQQLVQQNCKDVGIELRIENVPSNTIFGSWQEGGLLARGNYDIVMSRDGYEVDPADWAAIFTSASIPSEQNPGGFTYSHWRNAEFDAAVEEANSTLDPEVRRQAYQRAVEIFARERPALPLYRSASADAWSTRLKGIKSIWFNPRGTLYSAADWYLEE</sequence>
<evidence type="ECO:0000256" key="2">
    <source>
        <dbReference type="ARBA" id="ARBA00022448"/>
    </source>
</evidence>
<evidence type="ECO:0000256" key="3">
    <source>
        <dbReference type="ARBA" id="ARBA00022729"/>
    </source>
</evidence>
<dbReference type="GO" id="GO:0015833">
    <property type="term" value="P:peptide transport"/>
    <property type="evidence" value="ECO:0007669"/>
    <property type="project" value="TreeGrafter"/>
</dbReference>
<reference evidence="6" key="1">
    <citation type="journal article" date="2020" name="mSystems">
        <title>Genome- and Community-Level Interaction Insights into Carbon Utilization and Element Cycling Functions of Hydrothermarchaeota in Hydrothermal Sediment.</title>
        <authorList>
            <person name="Zhou Z."/>
            <person name="Liu Y."/>
            <person name="Xu W."/>
            <person name="Pan J."/>
            <person name="Luo Z.H."/>
            <person name="Li M."/>
        </authorList>
    </citation>
    <scope>NUCLEOTIDE SEQUENCE [LARGE SCALE GENOMIC DNA]</scope>
    <source>
        <strain evidence="6">SpSt-210</strain>
    </source>
</reference>
<dbReference type="Gene3D" id="3.10.105.10">
    <property type="entry name" value="Dipeptide-binding Protein, Domain 3"/>
    <property type="match status" value="1"/>
</dbReference>
<feature type="region of interest" description="Disordered" evidence="4">
    <location>
        <begin position="54"/>
        <end position="90"/>
    </location>
</feature>
<dbReference type="PANTHER" id="PTHR30290:SF9">
    <property type="entry name" value="OLIGOPEPTIDE-BINDING PROTEIN APPA"/>
    <property type="match status" value="1"/>
</dbReference>
<dbReference type="AlphaFoldDB" id="A0A831TGP9"/>
<name>A0A831TGP9_9BACT</name>
<dbReference type="GO" id="GO:0043190">
    <property type="term" value="C:ATP-binding cassette (ABC) transporter complex"/>
    <property type="evidence" value="ECO:0007669"/>
    <property type="project" value="InterPro"/>
</dbReference>